<evidence type="ECO:0000313" key="2">
    <source>
        <dbReference type="Proteomes" id="UP000823773"/>
    </source>
</evidence>
<evidence type="ECO:0000313" key="1">
    <source>
        <dbReference type="EMBL" id="MBP1873510.1"/>
    </source>
</evidence>
<accession>A0ACC5SXD8</accession>
<gene>
    <name evidence="1" type="ORF">J2Z19_003225</name>
</gene>
<comment type="caution">
    <text evidence="1">The sequence shown here is derived from an EMBL/GenBank/DDBJ whole genome shotgun (WGS) entry which is preliminary data.</text>
</comment>
<protein>
    <submittedName>
        <fullName evidence="1">Uncharacterized protein</fullName>
    </submittedName>
</protein>
<keyword evidence="2" id="KW-1185">Reference proteome</keyword>
<dbReference type="EMBL" id="JAGGJR010000004">
    <property type="protein sequence ID" value="MBP1873510.1"/>
    <property type="molecule type" value="Genomic_DNA"/>
</dbReference>
<organism evidence="1 2">
    <name type="scientific">Ensifer adhaerens</name>
    <name type="common">Sinorhizobium morelense</name>
    <dbReference type="NCBI Taxonomy" id="106592"/>
    <lineage>
        <taxon>Bacteria</taxon>
        <taxon>Pseudomonadati</taxon>
        <taxon>Pseudomonadota</taxon>
        <taxon>Alphaproteobacteria</taxon>
        <taxon>Hyphomicrobiales</taxon>
        <taxon>Rhizobiaceae</taxon>
        <taxon>Sinorhizobium/Ensifer group</taxon>
        <taxon>Ensifer</taxon>
    </lineage>
</organism>
<dbReference type="Proteomes" id="UP000823773">
    <property type="component" value="Unassembled WGS sequence"/>
</dbReference>
<name>A0ACC5SXD8_ENSAD</name>
<proteinExistence type="predicted"/>
<reference evidence="1" key="1">
    <citation type="submission" date="2021-03" db="EMBL/GenBank/DDBJ databases">
        <title>Genomic Encyclopedia of Type Strains, Phase IV (KMG-IV): sequencing the most valuable type-strain genomes for metagenomic binning, comparative biology and taxonomic classification.</title>
        <authorList>
            <person name="Goeker M."/>
        </authorList>
    </citation>
    <scope>NUCLEOTIDE SEQUENCE</scope>
    <source>
        <strain evidence="1">DSM 18131</strain>
    </source>
</reference>
<sequence>MKRIYTGSIEQLPRLALSVRQPWAHAIVSDWKDIENRKWSTAIKGPICIHASAFNKRNYEQDREDYLEVLHLHVNPLGAPTMEQTSLDGIGFGAIVGIATIVDCVTRCDSPWFFGPFGFVLKDQQILAEPIPVKGALGFFEWRHRLNNPSPAPVASHDNAQEELFL</sequence>